<accession>A0A509EG50</accession>
<keyword evidence="3" id="KW-0227">DNA damage</keyword>
<dbReference type="InterPro" id="IPR011257">
    <property type="entry name" value="DNA_glycosylase"/>
</dbReference>
<reference evidence="6 7" key="1">
    <citation type="submission" date="2019-06" db="EMBL/GenBank/DDBJ databases">
        <authorList>
            <person name="Rodrigo-Torres L."/>
            <person name="Arahal R. D."/>
            <person name="Lucena T."/>
        </authorList>
    </citation>
    <scope>NUCLEOTIDE SEQUENCE [LARGE SCALE GENOMIC DNA]</scope>
    <source>
        <strain evidence="6 7">SB0023/3</strain>
    </source>
</reference>
<comment type="catalytic activity">
    <reaction evidence="1">
        <text>Hydrolysis of alkylated DNA, releasing 3-methyladenine, 3-methylguanine, 7-methylguanine and 7-methyladenine.</text>
        <dbReference type="EC" id="3.2.2.21"/>
    </reaction>
</comment>
<evidence type="ECO:0000256" key="1">
    <source>
        <dbReference type="ARBA" id="ARBA00000086"/>
    </source>
</evidence>
<dbReference type="OrthoDB" id="9785929at2"/>
<dbReference type="RefSeq" id="WP_142583728.1">
    <property type="nucleotide sequence ID" value="NZ_CABFPH010000040.1"/>
</dbReference>
<dbReference type="AlphaFoldDB" id="A0A509EG50"/>
<dbReference type="Gene3D" id="1.10.1670.40">
    <property type="match status" value="1"/>
</dbReference>
<evidence type="ECO:0000256" key="3">
    <source>
        <dbReference type="ARBA" id="ARBA00022763"/>
    </source>
</evidence>
<evidence type="ECO:0000313" key="7">
    <source>
        <dbReference type="Proteomes" id="UP000410984"/>
    </source>
</evidence>
<name>A0A509EG50_9HYPH</name>
<dbReference type="EC" id="3.2.2.21" evidence="2"/>
<dbReference type="SMART" id="SM00478">
    <property type="entry name" value="ENDO3c"/>
    <property type="match status" value="1"/>
</dbReference>
<dbReference type="GO" id="GO:0008725">
    <property type="term" value="F:DNA-3-methyladenine glycosylase activity"/>
    <property type="evidence" value="ECO:0007669"/>
    <property type="project" value="TreeGrafter"/>
</dbReference>
<evidence type="ECO:0000313" key="6">
    <source>
        <dbReference type="EMBL" id="VUD72399.1"/>
    </source>
</evidence>
<dbReference type="GO" id="GO:0006285">
    <property type="term" value="P:base-excision repair, AP site formation"/>
    <property type="evidence" value="ECO:0007669"/>
    <property type="project" value="TreeGrafter"/>
</dbReference>
<dbReference type="PANTHER" id="PTHR43003:SF5">
    <property type="entry name" value="DNA-3-METHYLADENINE GLYCOSYLASE"/>
    <property type="match status" value="1"/>
</dbReference>
<organism evidence="6 7">
    <name type="scientific">Methylobacterium symbioticum</name>
    <dbReference type="NCBI Taxonomy" id="2584084"/>
    <lineage>
        <taxon>Bacteria</taxon>
        <taxon>Pseudomonadati</taxon>
        <taxon>Pseudomonadota</taxon>
        <taxon>Alphaproteobacteria</taxon>
        <taxon>Hyphomicrobiales</taxon>
        <taxon>Methylobacteriaceae</taxon>
        <taxon>Methylobacterium</taxon>
    </lineage>
</organism>
<evidence type="ECO:0000259" key="5">
    <source>
        <dbReference type="SMART" id="SM00478"/>
    </source>
</evidence>
<dbReference type="GO" id="GO:0032131">
    <property type="term" value="F:alkylated DNA binding"/>
    <property type="evidence" value="ECO:0007669"/>
    <property type="project" value="TreeGrafter"/>
</dbReference>
<evidence type="ECO:0000256" key="2">
    <source>
        <dbReference type="ARBA" id="ARBA00012000"/>
    </source>
</evidence>
<dbReference type="GO" id="GO:0005737">
    <property type="term" value="C:cytoplasm"/>
    <property type="evidence" value="ECO:0007669"/>
    <property type="project" value="TreeGrafter"/>
</dbReference>
<sequence>MHLDPDIYEGLCRTAATVSSDLHAVFRDIGPIVVPPPSHASVADRLFVEVVNQQLSIRAALSIWGRIEAAAARRGEPVRNLFADAERQEAAALLRACGVSGNKVRALQAIHAADVAGLLGPDLAALPHSERARRLCRIRGVGPWTADMIGIFHFLDPDIWPVGDVAAVGTLRRLAGCTDTMPVAAAFVPYRSLLARYLWRSRDAAATSLVAA</sequence>
<evidence type="ECO:0000256" key="4">
    <source>
        <dbReference type="ARBA" id="ARBA00023204"/>
    </source>
</evidence>
<dbReference type="PANTHER" id="PTHR43003">
    <property type="entry name" value="DNA-3-METHYLADENINE GLYCOSYLASE"/>
    <property type="match status" value="1"/>
</dbReference>
<gene>
    <name evidence="6" type="ORF">MET9862_02997</name>
</gene>
<keyword evidence="4" id="KW-0234">DNA repair</keyword>
<dbReference type="GO" id="GO:0006307">
    <property type="term" value="P:DNA alkylation repair"/>
    <property type="evidence" value="ECO:0007669"/>
    <property type="project" value="TreeGrafter"/>
</dbReference>
<dbReference type="EMBL" id="CABFPH010000040">
    <property type="protein sequence ID" value="VUD72399.1"/>
    <property type="molecule type" value="Genomic_DNA"/>
</dbReference>
<dbReference type="GO" id="GO:0032993">
    <property type="term" value="C:protein-DNA complex"/>
    <property type="evidence" value="ECO:0007669"/>
    <property type="project" value="TreeGrafter"/>
</dbReference>
<dbReference type="Proteomes" id="UP000410984">
    <property type="component" value="Unassembled WGS sequence"/>
</dbReference>
<feature type="domain" description="HhH-GPD" evidence="5">
    <location>
        <begin position="51"/>
        <end position="203"/>
    </location>
</feature>
<dbReference type="SUPFAM" id="SSF48150">
    <property type="entry name" value="DNA-glycosylase"/>
    <property type="match status" value="1"/>
</dbReference>
<dbReference type="InterPro" id="IPR051912">
    <property type="entry name" value="Alkylbase_DNA_Glycosylase/TA"/>
</dbReference>
<dbReference type="GO" id="GO:0043916">
    <property type="term" value="F:DNA-7-methylguanine glycosylase activity"/>
    <property type="evidence" value="ECO:0007669"/>
    <property type="project" value="TreeGrafter"/>
</dbReference>
<dbReference type="Gene3D" id="1.10.340.30">
    <property type="entry name" value="Hypothetical protein, domain 2"/>
    <property type="match status" value="1"/>
</dbReference>
<proteinExistence type="predicted"/>
<dbReference type="InterPro" id="IPR003265">
    <property type="entry name" value="HhH-GPD_domain"/>
</dbReference>
<protein>
    <recommendedName>
        <fullName evidence="2">DNA-3-methyladenine glycosylase II</fullName>
        <ecNumber evidence="2">3.2.2.21</ecNumber>
    </recommendedName>
</protein>
<keyword evidence="7" id="KW-1185">Reference proteome</keyword>